<keyword evidence="4 12" id="KW-0808">Transferase</keyword>
<evidence type="ECO:0000313" key="13">
    <source>
        <dbReference type="Proteomes" id="UP000077381"/>
    </source>
</evidence>
<dbReference type="GO" id="GO:0000155">
    <property type="term" value="F:phosphorelay sensor kinase activity"/>
    <property type="evidence" value="ECO:0007669"/>
    <property type="project" value="InterPro"/>
</dbReference>
<organism evidence="12 13">
    <name type="scientific">Streptomyces jeddahensis</name>
    <dbReference type="NCBI Taxonomy" id="1716141"/>
    <lineage>
        <taxon>Bacteria</taxon>
        <taxon>Bacillati</taxon>
        <taxon>Actinomycetota</taxon>
        <taxon>Actinomycetes</taxon>
        <taxon>Kitasatosporales</taxon>
        <taxon>Streptomycetaceae</taxon>
        <taxon>Streptomyces</taxon>
    </lineage>
</organism>
<dbReference type="InterPro" id="IPR036890">
    <property type="entry name" value="HATPase_C_sf"/>
</dbReference>
<dbReference type="Pfam" id="PF07730">
    <property type="entry name" value="HisKA_3"/>
    <property type="match status" value="1"/>
</dbReference>
<evidence type="ECO:0000256" key="8">
    <source>
        <dbReference type="ARBA" id="ARBA00023012"/>
    </source>
</evidence>
<keyword evidence="13" id="KW-1185">Reference proteome</keyword>
<sequence length="392" mass="41511">MRLIHRTRRDWAADLGFFLFAACFAAVSSQSVPVAEDLSPVWRAADQVVGGLGCAAVLLRRRWPVPLAVALLLAGTLAHYLTGPALVAVFTVAATRPWRVTGWVAALAFAPLPAFLWRLPEVPEDRAGSGLTYFALIAGAIGWGLFRRSRQQLIDSLRERAELAEADAELRAERARREAREEIAREMHDVLGHRLSLLSVHAGALEFNTGAPRAEVARAAGVIRDSAHLALRDLREVVGVLRGATEDERPQPELADLARLVAEARAAGARIELTGPPDGPAPPPVVGRTAYRIVQEALTNARKHAPGAAVAVRVTGSPADRLAVEVHNALPPGPAPGTTGRSKGGGQGLIGLAERARLAGGELKAGPADGRFRVIAWLPWPAADTASAAGNT</sequence>
<feature type="transmembrane region" description="Helical" evidence="10">
    <location>
        <begin position="129"/>
        <end position="146"/>
    </location>
</feature>
<dbReference type="Gene3D" id="3.30.565.10">
    <property type="entry name" value="Histidine kinase-like ATPase, C-terminal domain"/>
    <property type="match status" value="1"/>
</dbReference>
<evidence type="ECO:0000259" key="11">
    <source>
        <dbReference type="Pfam" id="PF07730"/>
    </source>
</evidence>
<keyword evidence="6 12" id="KW-0418">Kinase</keyword>
<feature type="coiled-coil region" evidence="9">
    <location>
        <begin position="158"/>
        <end position="185"/>
    </location>
</feature>
<evidence type="ECO:0000256" key="10">
    <source>
        <dbReference type="SAM" id="Phobius"/>
    </source>
</evidence>
<evidence type="ECO:0000256" key="6">
    <source>
        <dbReference type="ARBA" id="ARBA00022777"/>
    </source>
</evidence>
<keyword evidence="10" id="KW-0812">Transmembrane</keyword>
<reference evidence="12 13" key="1">
    <citation type="submission" date="2015-12" db="EMBL/GenBank/DDBJ databases">
        <title>Genome sequence of Streptomyces sp. G25.</title>
        <authorList>
            <person name="Poehlein A."/>
            <person name="Roettig A."/>
            <person name="Hiessl S."/>
            <person name="Hauschild P."/>
            <person name="Schauer J."/>
            <person name="Madkour M.H."/>
            <person name="Al-Ansari A.M."/>
            <person name="Almakishah N.H."/>
            <person name="Steinbuechel A."/>
            <person name="Daniel R."/>
        </authorList>
    </citation>
    <scope>NUCLEOTIDE SEQUENCE [LARGE SCALE GENOMIC DNA]</scope>
    <source>
        <strain evidence="13">G25(2015)</strain>
    </source>
</reference>
<dbReference type="GO" id="GO:0005524">
    <property type="term" value="F:ATP binding"/>
    <property type="evidence" value="ECO:0007669"/>
    <property type="project" value="UniProtKB-KW"/>
</dbReference>
<feature type="transmembrane region" description="Helical" evidence="10">
    <location>
        <begin position="100"/>
        <end position="117"/>
    </location>
</feature>
<dbReference type="EMBL" id="LOHS01000070">
    <property type="protein sequence ID" value="OAH14116.1"/>
    <property type="molecule type" value="Genomic_DNA"/>
</dbReference>
<gene>
    <name evidence="12" type="primary">desK_3</name>
    <name evidence="12" type="ORF">STSP_25650</name>
</gene>
<dbReference type="RefSeq" id="WP_107441276.1">
    <property type="nucleotide sequence ID" value="NZ_LOHS01000070.1"/>
</dbReference>
<evidence type="ECO:0000256" key="1">
    <source>
        <dbReference type="ARBA" id="ARBA00000085"/>
    </source>
</evidence>
<dbReference type="STRING" id="1716141.STSP_25650"/>
<accession>A0A177HTU3</accession>
<dbReference type="GO" id="GO:0016020">
    <property type="term" value="C:membrane"/>
    <property type="evidence" value="ECO:0007669"/>
    <property type="project" value="InterPro"/>
</dbReference>
<proteinExistence type="predicted"/>
<dbReference type="PANTHER" id="PTHR24421:SF10">
    <property type="entry name" value="NITRATE_NITRITE SENSOR PROTEIN NARQ"/>
    <property type="match status" value="1"/>
</dbReference>
<keyword evidence="3" id="KW-0597">Phosphoprotein</keyword>
<evidence type="ECO:0000256" key="7">
    <source>
        <dbReference type="ARBA" id="ARBA00022840"/>
    </source>
</evidence>
<comment type="caution">
    <text evidence="12">The sequence shown here is derived from an EMBL/GenBank/DDBJ whole genome shotgun (WGS) entry which is preliminary data.</text>
</comment>
<evidence type="ECO:0000256" key="3">
    <source>
        <dbReference type="ARBA" id="ARBA00022553"/>
    </source>
</evidence>
<protein>
    <recommendedName>
        <fullName evidence="2">histidine kinase</fullName>
        <ecNumber evidence="2">2.7.13.3</ecNumber>
    </recommendedName>
</protein>
<dbReference type="PANTHER" id="PTHR24421">
    <property type="entry name" value="NITRATE/NITRITE SENSOR PROTEIN NARX-RELATED"/>
    <property type="match status" value="1"/>
</dbReference>
<keyword evidence="9" id="KW-0175">Coiled coil</keyword>
<dbReference type="PATRIC" id="fig|1716141.3.peg.2704"/>
<keyword evidence="5" id="KW-0547">Nucleotide-binding</keyword>
<dbReference type="Proteomes" id="UP000077381">
    <property type="component" value="Unassembled WGS sequence"/>
</dbReference>
<dbReference type="GO" id="GO:0046983">
    <property type="term" value="F:protein dimerization activity"/>
    <property type="evidence" value="ECO:0007669"/>
    <property type="project" value="InterPro"/>
</dbReference>
<evidence type="ECO:0000313" key="12">
    <source>
        <dbReference type="EMBL" id="OAH14116.1"/>
    </source>
</evidence>
<dbReference type="Gene3D" id="1.20.5.1930">
    <property type="match status" value="1"/>
</dbReference>
<dbReference type="InterPro" id="IPR050482">
    <property type="entry name" value="Sensor_HK_TwoCompSys"/>
</dbReference>
<dbReference type="EC" id="2.7.13.3" evidence="2"/>
<keyword evidence="7" id="KW-0067">ATP-binding</keyword>
<dbReference type="AlphaFoldDB" id="A0A177HTU3"/>
<dbReference type="CDD" id="cd16917">
    <property type="entry name" value="HATPase_UhpB-NarQ-NarX-like"/>
    <property type="match status" value="1"/>
</dbReference>
<dbReference type="SUPFAM" id="SSF55874">
    <property type="entry name" value="ATPase domain of HSP90 chaperone/DNA topoisomerase II/histidine kinase"/>
    <property type="match status" value="1"/>
</dbReference>
<keyword evidence="10" id="KW-1133">Transmembrane helix</keyword>
<evidence type="ECO:0000256" key="2">
    <source>
        <dbReference type="ARBA" id="ARBA00012438"/>
    </source>
</evidence>
<evidence type="ECO:0000256" key="4">
    <source>
        <dbReference type="ARBA" id="ARBA00022679"/>
    </source>
</evidence>
<dbReference type="OrthoDB" id="227596at2"/>
<comment type="catalytic activity">
    <reaction evidence="1">
        <text>ATP + protein L-histidine = ADP + protein N-phospho-L-histidine.</text>
        <dbReference type="EC" id="2.7.13.3"/>
    </reaction>
</comment>
<name>A0A177HTU3_9ACTN</name>
<evidence type="ECO:0000256" key="9">
    <source>
        <dbReference type="SAM" id="Coils"/>
    </source>
</evidence>
<keyword evidence="10" id="KW-0472">Membrane</keyword>
<keyword evidence="8" id="KW-0902">Two-component regulatory system</keyword>
<evidence type="ECO:0000256" key="5">
    <source>
        <dbReference type="ARBA" id="ARBA00022741"/>
    </source>
</evidence>
<dbReference type="InterPro" id="IPR011712">
    <property type="entry name" value="Sig_transdc_His_kin_sub3_dim/P"/>
</dbReference>
<feature type="domain" description="Signal transduction histidine kinase subgroup 3 dimerisation and phosphoacceptor" evidence="11">
    <location>
        <begin position="180"/>
        <end position="244"/>
    </location>
</feature>
<feature type="transmembrane region" description="Helical" evidence="10">
    <location>
        <begin position="71"/>
        <end position="94"/>
    </location>
</feature>